<keyword evidence="3" id="KW-1185">Reference proteome</keyword>
<comment type="caution">
    <text evidence="2">The sequence shown here is derived from an EMBL/GenBank/DDBJ whole genome shotgun (WGS) entry which is preliminary data.</text>
</comment>
<dbReference type="AlphaFoldDB" id="A0ABD2TR41"/>
<sequence>MHCTDTSSDVYLKGVDNFLQFAFQNSEVEGEIPDFARYPRNVRLGLASDGVNPFGNLSVSHSIWPVIITVYNLSPWMCMKQPYCYLSLLIPGPKAPGNNSGNGVKIDKHDYVSVNTKRKIATNEPFVLASQVEQIFYVKDNLHPNWSIVLNGHSSYFTGGAIDEETFQQDDCNDFSHGFEDDEDFINWKRNYLDVISTYVTVADDITEDNESESEANDEVIYFYLLLRVDLNFIKLLQLYVN</sequence>
<reference evidence="2 3" key="1">
    <citation type="submission" date="2024-05" db="EMBL/GenBank/DDBJ databases">
        <title>De novo assembly of an allotetraploid wild potato.</title>
        <authorList>
            <person name="Hosaka A.J."/>
        </authorList>
    </citation>
    <scope>NUCLEOTIDE SEQUENCE [LARGE SCALE GENOMIC DNA]</scope>
    <source>
        <tissue evidence="2">Young leaves</tissue>
    </source>
</reference>
<evidence type="ECO:0000259" key="1">
    <source>
        <dbReference type="Pfam" id="PF13952"/>
    </source>
</evidence>
<organism evidence="2 3">
    <name type="scientific">Solanum stoloniferum</name>
    <dbReference type="NCBI Taxonomy" id="62892"/>
    <lineage>
        <taxon>Eukaryota</taxon>
        <taxon>Viridiplantae</taxon>
        <taxon>Streptophyta</taxon>
        <taxon>Embryophyta</taxon>
        <taxon>Tracheophyta</taxon>
        <taxon>Spermatophyta</taxon>
        <taxon>Magnoliopsida</taxon>
        <taxon>eudicotyledons</taxon>
        <taxon>Gunneridae</taxon>
        <taxon>Pentapetalae</taxon>
        <taxon>asterids</taxon>
        <taxon>lamiids</taxon>
        <taxon>Solanales</taxon>
        <taxon>Solanaceae</taxon>
        <taxon>Solanoideae</taxon>
        <taxon>Solaneae</taxon>
        <taxon>Solanum</taxon>
    </lineage>
</organism>
<feature type="domain" description="DUF4216" evidence="1">
    <location>
        <begin position="100"/>
        <end position="149"/>
    </location>
</feature>
<dbReference type="InterPro" id="IPR004242">
    <property type="entry name" value="Transposase_21"/>
</dbReference>
<gene>
    <name evidence="2" type="ORF">AABB24_015706</name>
</gene>
<dbReference type="InterPro" id="IPR025312">
    <property type="entry name" value="DUF4216"/>
</dbReference>
<dbReference type="Pfam" id="PF13952">
    <property type="entry name" value="DUF4216"/>
    <property type="match status" value="1"/>
</dbReference>
<evidence type="ECO:0000313" key="2">
    <source>
        <dbReference type="EMBL" id="KAL3358735.1"/>
    </source>
</evidence>
<dbReference type="Pfam" id="PF02992">
    <property type="entry name" value="Transposase_21"/>
    <property type="match status" value="1"/>
</dbReference>
<dbReference type="Proteomes" id="UP001627284">
    <property type="component" value="Unassembled WGS sequence"/>
</dbReference>
<evidence type="ECO:0000313" key="3">
    <source>
        <dbReference type="Proteomes" id="UP001627284"/>
    </source>
</evidence>
<dbReference type="PANTHER" id="PTHR48258:SF3">
    <property type="entry name" value="FK506-BINDING PROTEIN 4-LIKE ISOFORM X1"/>
    <property type="match status" value="1"/>
</dbReference>
<accession>A0ABD2TR41</accession>
<dbReference type="EMBL" id="JBJKTR010000009">
    <property type="protein sequence ID" value="KAL3358735.1"/>
    <property type="molecule type" value="Genomic_DNA"/>
</dbReference>
<name>A0ABD2TR41_9SOLN</name>
<dbReference type="PANTHER" id="PTHR48258">
    <property type="entry name" value="DUF4218 DOMAIN-CONTAINING PROTEIN-RELATED"/>
    <property type="match status" value="1"/>
</dbReference>
<proteinExistence type="predicted"/>
<protein>
    <recommendedName>
        <fullName evidence="1">DUF4216 domain-containing protein</fullName>
    </recommendedName>
</protein>